<dbReference type="CTD" id="55775"/>
<dbReference type="GeneID" id="583910"/>
<keyword evidence="5" id="KW-0378">Hydrolase</keyword>
<accession>A0A7M7T5H9</accession>
<dbReference type="Pfam" id="PF06087">
    <property type="entry name" value="Tyr-DNA_phospho"/>
    <property type="match status" value="1"/>
</dbReference>
<dbReference type="CDD" id="cd09195">
    <property type="entry name" value="PLDc_mTdp1_2"/>
    <property type="match status" value="1"/>
</dbReference>
<evidence type="ECO:0000256" key="4">
    <source>
        <dbReference type="ARBA" id="ARBA00022763"/>
    </source>
</evidence>
<comment type="similarity">
    <text evidence="2">Belongs to the tyrosyl-DNA phosphodiesterase family.</text>
</comment>
<sequence length="353" mass="40354">MYGTHHSKMMFLLYADGMRVVIHTANIVESDWHQKTQGVWISPLFPKLPSSEQTATNGESPSFFKRDLLAYLTAYRSPSLQPWKDHITQHDFSSAKVFLISSVPGRHARELKNKWGHLKVRKILRQYGPDKEQVQTWPVIGQFSSIGSLGGDKTKWLCAEFLQSMSTVKGQSGSFTSNADTRHMKLIFPCSDNVRTSLEGYPAGASLPYSIQTAKKQPYLHQFFFQWKASQVGRNRACPHIKTYTRLSPDDQEIAWFMVTSANLSKAAWGAYEKNASQLMIRSYEIGVMMIPSFFDKSRKTFSLTEGRGQKEFSLPWDVPLTPYSKTDRPWIWDIPYTDKPDSHGNAWVPGRR</sequence>
<dbReference type="Proteomes" id="UP000007110">
    <property type="component" value="Unassembled WGS sequence"/>
</dbReference>
<feature type="binding site" evidence="10">
    <location>
        <position position="8"/>
    </location>
    <ligand>
        <name>substrate</name>
    </ligand>
</feature>
<evidence type="ECO:0000256" key="10">
    <source>
        <dbReference type="PIRSR" id="PIRSR610347-2"/>
    </source>
</evidence>
<dbReference type="PANTHER" id="PTHR12415">
    <property type="entry name" value="TYROSYL-DNA PHOSPHODIESTERASE 1"/>
    <property type="match status" value="1"/>
</dbReference>
<keyword evidence="8" id="KW-0539">Nucleus</keyword>
<dbReference type="GO" id="GO:0004527">
    <property type="term" value="F:exonuclease activity"/>
    <property type="evidence" value="ECO:0007669"/>
    <property type="project" value="UniProtKB-KW"/>
</dbReference>
<evidence type="ECO:0000256" key="7">
    <source>
        <dbReference type="ARBA" id="ARBA00023204"/>
    </source>
</evidence>
<reference evidence="13" key="1">
    <citation type="submission" date="2015-02" db="EMBL/GenBank/DDBJ databases">
        <title>Genome sequencing for Strongylocentrotus purpuratus.</title>
        <authorList>
            <person name="Murali S."/>
            <person name="Liu Y."/>
            <person name="Vee V."/>
            <person name="English A."/>
            <person name="Wang M."/>
            <person name="Skinner E."/>
            <person name="Han Y."/>
            <person name="Muzny D.M."/>
            <person name="Worley K.C."/>
            <person name="Gibbs R.A."/>
        </authorList>
    </citation>
    <scope>NUCLEOTIDE SEQUENCE</scope>
</reference>
<dbReference type="InParanoid" id="A0A7M7T5H9"/>
<evidence type="ECO:0000256" key="2">
    <source>
        <dbReference type="ARBA" id="ARBA00010205"/>
    </source>
</evidence>
<keyword evidence="7" id="KW-0234">DNA repair</keyword>
<dbReference type="GO" id="GO:0008081">
    <property type="term" value="F:phosphoric diester hydrolase activity"/>
    <property type="evidence" value="ECO:0007669"/>
    <property type="project" value="InterPro"/>
</dbReference>
<evidence type="ECO:0000256" key="6">
    <source>
        <dbReference type="ARBA" id="ARBA00022839"/>
    </source>
</evidence>
<keyword evidence="6" id="KW-0269">Exonuclease</keyword>
<dbReference type="Gene3D" id="3.30.870.10">
    <property type="entry name" value="Endonuclease Chain A"/>
    <property type="match status" value="2"/>
</dbReference>
<evidence type="ECO:0000256" key="1">
    <source>
        <dbReference type="ARBA" id="ARBA00004123"/>
    </source>
</evidence>
<dbReference type="GO" id="GO:0006281">
    <property type="term" value="P:DNA repair"/>
    <property type="evidence" value="ECO:0007669"/>
    <property type="project" value="UniProtKB-KW"/>
</dbReference>
<proteinExistence type="inferred from homology"/>
<dbReference type="PANTHER" id="PTHR12415:SF0">
    <property type="entry name" value="TYROSYL-DNA PHOSPHODIESTERASE 1"/>
    <property type="match status" value="1"/>
</dbReference>
<keyword evidence="3" id="KW-0540">Nuclease</keyword>
<feature type="binding site" evidence="10">
    <location>
        <position position="242"/>
    </location>
    <ligand>
        <name>substrate</name>
    </ligand>
</feature>
<evidence type="ECO:0000256" key="9">
    <source>
        <dbReference type="PIRSR" id="PIRSR610347-1"/>
    </source>
</evidence>
<evidence type="ECO:0008006" key="14">
    <source>
        <dbReference type="Google" id="ProtNLM"/>
    </source>
</evidence>
<feature type="site" description="Interaction with DNA" evidence="11">
    <location>
        <position position="265"/>
    </location>
</feature>
<dbReference type="GO" id="GO:0005634">
    <property type="term" value="C:nucleus"/>
    <property type="evidence" value="ECO:0007669"/>
    <property type="project" value="UniProtKB-SubCell"/>
</dbReference>
<reference evidence="12" key="2">
    <citation type="submission" date="2021-01" db="UniProtKB">
        <authorList>
            <consortium name="EnsemblMetazoa"/>
        </authorList>
    </citation>
    <scope>IDENTIFICATION</scope>
</reference>
<dbReference type="RefSeq" id="XP_030855328.1">
    <property type="nucleotide sequence ID" value="XM_030999468.1"/>
</dbReference>
<evidence type="ECO:0000313" key="13">
    <source>
        <dbReference type="Proteomes" id="UP000007110"/>
    </source>
</evidence>
<dbReference type="OMA" id="LSTWGHM"/>
<dbReference type="EnsemblMetazoa" id="XM_030999468">
    <property type="protein sequence ID" value="XP_030855328"/>
    <property type="gene ID" value="LOC583910"/>
</dbReference>
<name>A0A7M7T5H9_STRPU</name>
<dbReference type="AlphaFoldDB" id="A0A7M7T5H9"/>
<dbReference type="FunCoup" id="A0A7M7T5H9">
    <property type="interactions" value="1679"/>
</dbReference>
<feature type="active site" description="Nucleophile" evidence="9">
    <location>
        <position position="6"/>
    </location>
</feature>
<keyword evidence="13" id="KW-1185">Reference proteome</keyword>
<evidence type="ECO:0000313" key="12">
    <source>
        <dbReference type="EnsemblMetazoa" id="XP_030855328"/>
    </source>
</evidence>
<evidence type="ECO:0000256" key="5">
    <source>
        <dbReference type="ARBA" id="ARBA00022801"/>
    </source>
</evidence>
<dbReference type="InterPro" id="IPR010347">
    <property type="entry name" value="Tdp1"/>
</dbReference>
<evidence type="ECO:0000256" key="11">
    <source>
        <dbReference type="PIRSR" id="PIRSR610347-3"/>
    </source>
</evidence>
<dbReference type="KEGG" id="spu:583910"/>
<dbReference type="SUPFAM" id="SSF56024">
    <property type="entry name" value="Phospholipase D/nuclease"/>
    <property type="match status" value="2"/>
</dbReference>
<feature type="active site" description="Proton donor/acceptor" evidence="9">
    <location>
        <position position="240"/>
    </location>
</feature>
<dbReference type="OrthoDB" id="47785at2759"/>
<organism evidence="12 13">
    <name type="scientific">Strongylocentrotus purpuratus</name>
    <name type="common">Purple sea urchin</name>
    <dbReference type="NCBI Taxonomy" id="7668"/>
    <lineage>
        <taxon>Eukaryota</taxon>
        <taxon>Metazoa</taxon>
        <taxon>Echinodermata</taxon>
        <taxon>Eleutherozoa</taxon>
        <taxon>Echinozoa</taxon>
        <taxon>Echinoidea</taxon>
        <taxon>Euechinoidea</taxon>
        <taxon>Echinacea</taxon>
        <taxon>Camarodonta</taxon>
        <taxon>Echinidea</taxon>
        <taxon>Strongylocentrotidae</taxon>
        <taxon>Strongylocentrotus</taxon>
    </lineage>
</organism>
<comment type="subcellular location">
    <subcellularLocation>
        <location evidence="1">Nucleus</location>
    </subcellularLocation>
</comment>
<keyword evidence="4" id="KW-0227">DNA damage</keyword>
<protein>
    <recommendedName>
        <fullName evidence="14">Tyrosyl-DNA phosphodiesterase 1</fullName>
    </recommendedName>
</protein>
<evidence type="ECO:0000256" key="3">
    <source>
        <dbReference type="ARBA" id="ARBA00022722"/>
    </source>
</evidence>
<evidence type="ECO:0000256" key="8">
    <source>
        <dbReference type="ARBA" id="ARBA00023242"/>
    </source>
</evidence>